<dbReference type="Proteomes" id="UP001248067">
    <property type="component" value="Unassembled WGS sequence"/>
</dbReference>
<dbReference type="EMBL" id="VJSY01000063">
    <property type="protein sequence ID" value="MDR8757504.1"/>
    <property type="molecule type" value="Genomic_DNA"/>
</dbReference>
<organism evidence="2 3">
    <name type="scientific">Burkholderia pseudomultivorans</name>
    <dbReference type="NCBI Taxonomy" id="1207504"/>
    <lineage>
        <taxon>Bacteria</taxon>
        <taxon>Pseudomonadati</taxon>
        <taxon>Pseudomonadota</taxon>
        <taxon>Betaproteobacteria</taxon>
        <taxon>Burkholderiales</taxon>
        <taxon>Burkholderiaceae</taxon>
        <taxon>Burkholderia</taxon>
        <taxon>Burkholderia cepacia complex</taxon>
    </lineage>
</organism>
<dbReference type="Pfam" id="PF01610">
    <property type="entry name" value="DDE_Tnp_ISL3"/>
    <property type="match status" value="1"/>
</dbReference>
<feature type="domain" description="Transposase IS204/IS1001/IS1096/IS1165 DDE" evidence="1">
    <location>
        <begin position="1"/>
        <end position="63"/>
    </location>
</feature>
<proteinExistence type="predicted"/>
<dbReference type="InterPro" id="IPR002560">
    <property type="entry name" value="Transposase_DDE"/>
</dbReference>
<gene>
    <name evidence="2" type="ORF">FEQ00_05958</name>
</gene>
<name>A0ABU2ED53_9BURK</name>
<keyword evidence="3" id="KW-1185">Reference proteome</keyword>
<sequence length="124" mass="14484">MTTAYELEIKANCSQAEIAYDLFHVIAKHGREVIDRMRVDQANQLRHDLPAQKLLKSSRWLLRDELKLLWFYRRAVRVQKAWEHWIEHAKQSGIAALELFAQRLQGSLCRNSPGRCLASLCILQ</sequence>
<evidence type="ECO:0000313" key="2">
    <source>
        <dbReference type="EMBL" id="MDR8757504.1"/>
    </source>
</evidence>
<evidence type="ECO:0000313" key="3">
    <source>
        <dbReference type="Proteomes" id="UP001248067"/>
    </source>
</evidence>
<protein>
    <recommendedName>
        <fullName evidence="1">Transposase IS204/IS1001/IS1096/IS1165 DDE domain-containing protein</fullName>
    </recommendedName>
</protein>
<accession>A0ABU2ED53</accession>
<comment type="caution">
    <text evidence="2">The sequence shown here is derived from an EMBL/GenBank/DDBJ whole genome shotgun (WGS) entry which is preliminary data.</text>
</comment>
<evidence type="ECO:0000259" key="1">
    <source>
        <dbReference type="Pfam" id="PF01610"/>
    </source>
</evidence>
<reference evidence="2 3" key="1">
    <citation type="submission" date="2019-06" db="EMBL/GenBank/DDBJ databases">
        <title>Evolution of Burkholderia multivorans in the lungs of Cystic Fibrosis patients.</title>
        <authorList>
            <person name="Moreira L.M."/>
        </authorList>
    </citation>
    <scope>NUCLEOTIDE SEQUENCE [LARGE SCALE GENOMIC DNA]</scope>
    <source>
        <strain evidence="2 3">VC13239</strain>
    </source>
</reference>